<name>A0A8S4A4D1_9EUPU</name>
<evidence type="ECO:0000313" key="3">
    <source>
        <dbReference type="EMBL" id="CAG5133836.1"/>
    </source>
</evidence>
<dbReference type="Proteomes" id="UP000678393">
    <property type="component" value="Unassembled WGS sequence"/>
</dbReference>
<evidence type="ECO:0000313" key="4">
    <source>
        <dbReference type="Proteomes" id="UP000678393"/>
    </source>
</evidence>
<dbReference type="AlphaFoldDB" id="A0A8S4A4D1"/>
<evidence type="ECO:0000256" key="2">
    <source>
        <dbReference type="SAM" id="MobiDB-lite"/>
    </source>
</evidence>
<keyword evidence="1" id="KW-0175">Coiled coil</keyword>
<dbReference type="Gene3D" id="1.20.120.20">
    <property type="entry name" value="Apolipoprotein"/>
    <property type="match status" value="1"/>
</dbReference>
<feature type="compositionally biased region" description="Polar residues" evidence="2">
    <location>
        <begin position="910"/>
        <end position="944"/>
    </location>
</feature>
<feature type="compositionally biased region" description="Low complexity" evidence="2">
    <location>
        <begin position="709"/>
        <end position="725"/>
    </location>
</feature>
<dbReference type="SUPFAM" id="SSF58113">
    <property type="entry name" value="Apolipoprotein A-I"/>
    <property type="match status" value="1"/>
</dbReference>
<reference evidence="3" key="1">
    <citation type="submission" date="2021-04" db="EMBL/GenBank/DDBJ databases">
        <authorList>
            <consortium name="Molecular Ecology Group"/>
        </authorList>
    </citation>
    <scope>NUCLEOTIDE SEQUENCE</scope>
</reference>
<feature type="compositionally biased region" description="Low complexity" evidence="2">
    <location>
        <begin position="501"/>
        <end position="514"/>
    </location>
</feature>
<feature type="compositionally biased region" description="Polar residues" evidence="2">
    <location>
        <begin position="819"/>
        <end position="848"/>
    </location>
</feature>
<feature type="region of interest" description="Disordered" evidence="2">
    <location>
        <begin position="1"/>
        <end position="65"/>
    </location>
</feature>
<feature type="compositionally biased region" description="Polar residues" evidence="2">
    <location>
        <begin position="864"/>
        <end position="891"/>
    </location>
</feature>
<gene>
    <name evidence="3" type="ORF">CUNI_LOCUS19394</name>
</gene>
<feature type="region of interest" description="Disordered" evidence="2">
    <location>
        <begin position="329"/>
        <end position="349"/>
    </location>
</feature>
<organism evidence="3 4">
    <name type="scientific">Candidula unifasciata</name>
    <dbReference type="NCBI Taxonomy" id="100452"/>
    <lineage>
        <taxon>Eukaryota</taxon>
        <taxon>Metazoa</taxon>
        <taxon>Spiralia</taxon>
        <taxon>Lophotrochozoa</taxon>
        <taxon>Mollusca</taxon>
        <taxon>Gastropoda</taxon>
        <taxon>Heterobranchia</taxon>
        <taxon>Euthyneura</taxon>
        <taxon>Panpulmonata</taxon>
        <taxon>Eupulmonata</taxon>
        <taxon>Stylommatophora</taxon>
        <taxon>Helicina</taxon>
        <taxon>Helicoidea</taxon>
        <taxon>Geomitridae</taxon>
        <taxon>Candidula</taxon>
    </lineage>
</organism>
<accession>A0A8S4A4D1</accession>
<feature type="compositionally biased region" description="Gly residues" evidence="2">
    <location>
        <begin position="53"/>
        <end position="65"/>
    </location>
</feature>
<feature type="compositionally biased region" description="Basic and acidic residues" evidence="2">
    <location>
        <begin position="10"/>
        <end position="28"/>
    </location>
</feature>
<feature type="region of interest" description="Disordered" evidence="2">
    <location>
        <begin position="800"/>
        <end position="990"/>
    </location>
</feature>
<feature type="compositionally biased region" description="Low complexity" evidence="2">
    <location>
        <begin position="214"/>
        <end position="223"/>
    </location>
</feature>
<proteinExistence type="predicted"/>
<feature type="compositionally biased region" description="Low complexity" evidence="2">
    <location>
        <begin position="742"/>
        <end position="757"/>
    </location>
</feature>
<feature type="region of interest" description="Disordered" evidence="2">
    <location>
        <begin position="501"/>
        <end position="523"/>
    </location>
</feature>
<dbReference type="EMBL" id="CAJHNH020006523">
    <property type="protein sequence ID" value="CAG5133836.1"/>
    <property type="molecule type" value="Genomic_DNA"/>
</dbReference>
<sequence length="990" mass="102736">MGNLCSSGTERADKKDENRVLDKPREGEGEALLPGGEGQVAVGPDGVQLSVEGDGGGEAATGEGGFGGFLGGAVKSGESAFSEVSRNVEEEGQRATANAFQAGKDATGQVVEEVQTSARAAVTEAGASVQTAVQESVTRGIDEVKTQATEVYQSATGKLEGVVGNVTGSLSSGVASVAASAENEAQTLGNEAGSVRSSAELSAANIAQQATSTVDSAASSVQTEAESLSRNVDTLRSETASVATEAENLNSQVEVATEEAAVPPAATGFFGNVKEEFGRNVDEAQTAARSLAENVENTAENKANEVLESARLSASEAFASWGESAQKSFSGLTGSISSTGQTGSEINKDSAQAIEETASASSTLTDIQQYVQAEADVVGQSVEDVKGSISESFTNTLDNFQQESVQGVEQFEQSADDTTKSGEDAVVNVRNSFGQSMDQVREYVQDITTASSQKLQELSNQTAGVVSSVQDTTAAEADSVRRSITEVVGSDRLSKDLADAEVVSESSVDASASSQNRFSQQGSSDIFTDIQAAAKDALSGEQEVREEVVENLEDLEKTDSVPQAAGDLGSDESFLDKARTLLEAHRNSLDGNRIPIPSVSIIEDNDGSNTHDSDLAHGVEGASQEATAREFVESIIEKATSLVTDSLEQKEPVSESSSPSDPCVERGEETLAPKKRGVMFVSPQMSERSSSSLSSAQDISPPPPHESDLSPPGDSSSSSISQSDLVEAEELLIPPSAPADYSLNESNNNNNNIINNNVEDDDESIQRVAMEVTAKAVQDAIKIVAENGTGTIIASDVISNDVGVSSPSSPDNDEEETTTDSSQVERGSPVSDLTDTSAHGSVSESLSSYDPGAVFRQDVASLSDLASSPGDQSSGVVPPAQTTPDVSQSSGKAEDLIDFGEFGTAHEETPTPTNSSSFDTPSQHPYDQSKSEVNPSNPFSSEVPSSLPPLDEQSSPSSPNKPMIIINSPDSAQTNGSSEDVSSPQNEALI</sequence>
<feature type="compositionally biased region" description="Basic and acidic residues" evidence="2">
    <location>
        <begin position="663"/>
        <end position="672"/>
    </location>
</feature>
<comment type="caution">
    <text evidence="3">The sequence shown here is derived from an EMBL/GenBank/DDBJ whole genome shotgun (WGS) entry which is preliminary data.</text>
</comment>
<feature type="compositionally biased region" description="Polar residues" evidence="2">
    <location>
        <begin position="968"/>
        <end position="990"/>
    </location>
</feature>
<feature type="region of interest" description="Disordered" evidence="2">
    <location>
        <begin position="641"/>
        <end position="757"/>
    </location>
</feature>
<feature type="coiled-coil region" evidence="1">
    <location>
        <begin position="274"/>
        <end position="301"/>
    </location>
</feature>
<evidence type="ECO:0000256" key="1">
    <source>
        <dbReference type="SAM" id="Coils"/>
    </source>
</evidence>
<feature type="compositionally biased region" description="Low complexity" evidence="2">
    <location>
        <begin position="682"/>
        <end position="699"/>
    </location>
</feature>
<feature type="compositionally biased region" description="Low complexity" evidence="2">
    <location>
        <begin position="329"/>
        <end position="344"/>
    </location>
</feature>
<keyword evidence="4" id="KW-1185">Reference proteome</keyword>
<feature type="region of interest" description="Disordered" evidence="2">
    <location>
        <begin position="214"/>
        <end position="240"/>
    </location>
</feature>
<feature type="compositionally biased region" description="Polar residues" evidence="2">
    <location>
        <begin position="224"/>
        <end position="240"/>
    </location>
</feature>
<protein>
    <submittedName>
        <fullName evidence="3">Uncharacterized protein</fullName>
    </submittedName>
</protein>
<feature type="region of interest" description="Disordered" evidence="2">
    <location>
        <begin position="589"/>
        <end position="626"/>
    </location>
</feature>
<dbReference type="OrthoDB" id="6130432at2759"/>